<dbReference type="InterPro" id="IPR018490">
    <property type="entry name" value="cNMP-bd_dom_sf"/>
</dbReference>
<dbReference type="RefSeq" id="WP_045464534.1">
    <property type="nucleotide sequence ID" value="NZ_BBLT01000005.1"/>
</dbReference>
<dbReference type="InterPro" id="IPR014710">
    <property type="entry name" value="RmlC-like_jellyroll"/>
</dbReference>
<evidence type="ECO:0000313" key="2">
    <source>
        <dbReference type="EMBL" id="GAL85720.1"/>
    </source>
</evidence>
<evidence type="ECO:0000313" key="3">
    <source>
        <dbReference type="Proteomes" id="UP000030185"/>
    </source>
</evidence>
<name>A0A098LFF4_9BACT</name>
<organism evidence="2 3">
    <name type="scientific">Sporocytophaga myxococcoides</name>
    <dbReference type="NCBI Taxonomy" id="153721"/>
    <lineage>
        <taxon>Bacteria</taxon>
        <taxon>Pseudomonadati</taxon>
        <taxon>Bacteroidota</taxon>
        <taxon>Cytophagia</taxon>
        <taxon>Cytophagales</taxon>
        <taxon>Cytophagaceae</taxon>
        <taxon>Sporocytophaga</taxon>
    </lineage>
</organism>
<dbReference type="EMBL" id="BBLT01000005">
    <property type="protein sequence ID" value="GAL85720.1"/>
    <property type="molecule type" value="Genomic_DNA"/>
</dbReference>
<evidence type="ECO:0000259" key="1">
    <source>
        <dbReference type="PROSITE" id="PS50042"/>
    </source>
</evidence>
<gene>
    <name evidence="2" type="ORF">MYP_2949</name>
</gene>
<dbReference type="eggNOG" id="COG0664">
    <property type="taxonomic scope" value="Bacteria"/>
</dbReference>
<dbReference type="Pfam" id="PF00027">
    <property type="entry name" value="cNMP_binding"/>
    <property type="match status" value="1"/>
</dbReference>
<accession>A0A098LFF4</accession>
<dbReference type="PROSITE" id="PS50042">
    <property type="entry name" value="CNMP_BINDING_3"/>
    <property type="match status" value="1"/>
</dbReference>
<dbReference type="AlphaFoldDB" id="A0A098LFF4"/>
<dbReference type="OrthoDB" id="758145at2"/>
<protein>
    <submittedName>
        <fullName evidence="2">Transcriptional regulator,crp/fnr family</fullName>
    </submittedName>
</protein>
<dbReference type="InterPro" id="IPR000595">
    <property type="entry name" value="cNMP-bd_dom"/>
</dbReference>
<dbReference type="Proteomes" id="UP000030185">
    <property type="component" value="Unassembled WGS sequence"/>
</dbReference>
<reference evidence="2 3" key="1">
    <citation type="submission" date="2014-09" db="EMBL/GenBank/DDBJ databases">
        <title>Sporocytophaga myxococcoides PG-01 genome sequencing.</title>
        <authorList>
            <person name="Liu L."/>
            <person name="Gao P.J."/>
            <person name="Chen G.J."/>
            <person name="Wang L.S."/>
        </authorList>
    </citation>
    <scope>NUCLEOTIDE SEQUENCE [LARGE SCALE GENOMIC DNA]</scope>
    <source>
        <strain evidence="2 3">PG-01</strain>
    </source>
</reference>
<dbReference type="CDD" id="cd00038">
    <property type="entry name" value="CAP_ED"/>
    <property type="match status" value="1"/>
</dbReference>
<dbReference type="Gene3D" id="2.60.120.10">
    <property type="entry name" value="Jelly Rolls"/>
    <property type="match status" value="1"/>
</dbReference>
<comment type="caution">
    <text evidence="2">The sequence shown here is derived from an EMBL/GenBank/DDBJ whole genome shotgun (WGS) entry which is preliminary data.</text>
</comment>
<sequence>MPISSLLKYISKTVSLSEEDIKVLMRVFNYDIFKKGSLLEAENSVAQNLYFIKSGFARIYHFEDGNEITTSIGTPNSLITSFESFLKGTPSSSNLKCITDCEMLYISRVDYDRIFVEIPSWEKFCRFNYEKIIANNFQRSNDLISLPAEKRYHKLVQSHPEIIQNVPIQYIASYIGIKPESLSRIRKKIS</sequence>
<proteinExistence type="predicted"/>
<dbReference type="STRING" id="153721.MYP_2949"/>
<dbReference type="SUPFAM" id="SSF51206">
    <property type="entry name" value="cAMP-binding domain-like"/>
    <property type="match status" value="1"/>
</dbReference>
<keyword evidence="3" id="KW-1185">Reference proteome</keyword>
<feature type="domain" description="Cyclic nucleotide-binding" evidence="1">
    <location>
        <begin position="15"/>
        <end position="115"/>
    </location>
</feature>